<comment type="pathway">
    <text evidence="11">Cell wall biogenesis; peptidoglycan biosynthesis.</text>
</comment>
<keyword evidence="8 11" id="KW-1133">Transmembrane helix</keyword>
<dbReference type="EC" id="2.4.99.28" evidence="11"/>
<dbReference type="NCBIfam" id="TIGR02070">
    <property type="entry name" value="mono_pep_trsgly"/>
    <property type="match status" value="1"/>
</dbReference>
<dbReference type="EMBL" id="CP020370">
    <property type="protein sequence ID" value="AUB79881.1"/>
    <property type="molecule type" value="Genomic_DNA"/>
</dbReference>
<evidence type="ECO:0000313" key="15">
    <source>
        <dbReference type="Proteomes" id="UP000232638"/>
    </source>
</evidence>
<dbReference type="OrthoDB" id="9766909at2"/>
<evidence type="ECO:0000256" key="3">
    <source>
        <dbReference type="ARBA" id="ARBA00022676"/>
    </source>
</evidence>
<evidence type="ECO:0000256" key="10">
    <source>
        <dbReference type="ARBA" id="ARBA00023316"/>
    </source>
</evidence>
<feature type="region of interest" description="Disordered" evidence="12">
    <location>
        <begin position="1"/>
        <end position="21"/>
    </location>
</feature>
<organism evidence="14 15">
    <name type="scientific">Candidatus Thiodictyon syntrophicum</name>
    <dbReference type="NCBI Taxonomy" id="1166950"/>
    <lineage>
        <taxon>Bacteria</taxon>
        <taxon>Pseudomonadati</taxon>
        <taxon>Pseudomonadota</taxon>
        <taxon>Gammaproteobacteria</taxon>
        <taxon>Chromatiales</taxon>
        <taxon>Chromatiaceae</taxon>
        <taxon>Thiodictyon</taxon>
    </lineage>
</organism>
<accession>A0A2K8U4B1</accession>
<dbReference type="GO" id="GO:0009274">
    <property type="term" value="C:peptidoglycan-based cell wall"/>
    <property type="evidence" value="ECO:0007669"/>
    <property type="project" value="InterPro"/>
</dbReference>
<evidence type="ECO:0000256" key="8">
    <source>
        <dbReference type="ARBA" id="ARBA00022989"/>
    </source>
</evidence>
<dbReference type="InterPro" id="IPR036950">
    <property type="entry name" value="PBP_transglycosylase"/>
</dbReference>
<keyword evidence="1 11" id="KW-1003">Cell membrane</keyword>
<evidence type="ECO:0000256" key="4">
    <source>
        <dbReference type="ARBA" id="ARBA00022679"/>
    </source>
</evidence>
<dbReference type="Proteomes" id="UP000232638">
    <property type="component" value="Chromosome"/>
</dbReference>
<keyword evidence="2 11" id="KW-0997">Cell inner membrane</keyword>
<comment type="similarity">
    <text evidence="11">Belongs to the glycosyltransferase 51 family.</text>
</comment>
<evidence type="ECO:0000256" key="11">
    <source>
        <dbReference type="HAMAP-Rule" id="MF_00766"/>
    </source>
</evidence>
<dbReference type="GO" id="GO:0071555">
    <property type="term" value="P:cell wall organization"/>
    <property type="evidence" value="ECO:0007669"/>
    <property type="project" value="UniProtKB-KW"/>
</dbReference>
<dbReference type="GO" id="GO:0009252">
    <property type="term" value="P:peptidoglycan biosynthetic process"/>
    <property type="evidence" value="ECO:0007669"/>
    <property type="project" value="UniProtKB-UniRule"/>
</dbReference>
<dbReference type="InterPro" id="IPR023346">
    <property type="entry name" value="Lysozyme-like_dom_sf"/>
</dbReference>
<proteinExistence type="inferred from homology"/>
<dbReference type="Gene3D" id="1.10.3810.10">
    <property type="entry name" value="Biosynthetic peptidoglycan transglycosylase-like"/>
    <property type="match status" value="1"/>
</dbReference>
<keyword evidence="10 11" id="KW-0961">Cell wall biogenesis/degradation</keyword>
<evidence type="ECO:0000256" key="2">
    <source>
        <dbReference type="ARBA" id="ARBA00022519"/>
    </source>
</evidence>
<keyword evidence="6 11" id="KW-0133">Cell shape</keyword>
<evidence type="ECO:0000256" key="5">
    <source>
        <dbReference type="ARBA" id="ARBA00022692"/>
    </source>
</evidence>
<dbReference type="GO" id="GO:0016763">
    <property type="term" value="F:pentosyltransferase activity"/>
    <property type="evidence" value="ECO:0007669"/>
    <property type="project" value="InterPro"/>
</dbReference>
<feature type="domain" description="Glycosyl transferase family 51" evidence="13">
    <location>
        <begin position="91"/>
        <end position="254"/>
    </location>
</feature>
<comment type="function">
    <text evidence="11">Peptidoglycan polymerase that catalyzes glycan chain elongation from lipid-linked precursors.</text>
</comment>
<keyword evidence="7 11" id="KW-0573">Peptidoglycan synthesis</keyword>
<evidence type="ECO:0000256" key="12">
    <source>
        <dbReference type="SAM" id="MobiDB-lite"/>
    </source>
</evidence>
<evidence type="ECO:0000313" key="14">
    <source>
        <dbReference type="EMBL" id="AUB79881.1"/>
    </source>
</evidence>
<keyword evidence="3 11" id="KW-0328">Glycosyltransferase</keyword>
<keyword evidence="5 11" id="KW-0812">Transmembrane</keyword>
<dbReference type="AlphaFoldDB" id="A0A2K8U4B1"/>
<dbReference type="KEGG" id="tsy:THSYN_02175"/>
<keyword evidence="9 11" id="KW-0472">Membrane</keyword>
<dbReference type="PANTHER" id="PTHR30400">
    <property type="entry name" value="MONOFUNCTIONAL BIOSYNTHETIC PEPTIDOGLYCAN TRANSGLYCOSYLASE"/>
    <property type="match status" value="1"/>
</dbReference>
<dbReference type="RefSeq" id="WP_100917695.1">
    <property type="nucleotide sequence ID" value="NZ_CP020370.1"/>
</dbReference>
<dbReference type="Pfam" id="PF00912">
    <property type="entry name" value="Transgly"/>
    <property type="match status" value="1"/>
</dbReference>
<keyword evidence="4 11" id="KW-0808">Transferase</keyword>
<evidence type="ECO:0000256" key="9">
    <source>
        <dbReference type="ARBA" id="ARBA00023136"/>
    </source>
</evidence>
<evidence type="ECO:0000256" key="7">
    <source>
        <dbReference type="ARBA" id="ARBA00022984"/>
    </source>
</evidence>
<gene>
    <name evidence="11" type="primary">mtgA</name>
    <name evidence="14" type="ORF">THSYN_02175</name>
</gene>
<sequence length="266" mass="29712">MNPALSEPEVPQPAAPSTAAPPVAALGGPRWSPRGVLRVLWYLLSRGLAALALGSALLVGALRWIDPPVSSFMVRQALVAWRIHRAPPYFYHAWVPWGRIPPVLPLAVIAGEDQRFAYHHGFDPVELRQALAAWRRGGTLRGASTITQQTAKNLFLWSGRSWVRKGLEAWFAALMEVLWSKQRILEVYLNIVQFSPSTYGVGAASERYFHRAVDDITLREAALLAAVLPAPGAYRLDRPSARLQRRADWIADQTQRIGGRRYLERL</sequence>
<keyword evidence="15" id="KW-1185">Reference proteome</keyword>
<dbReference type="InterPro" id="IPR001264">
    <property type="entry name" value="Glyco_trans_51"/>
</dbReference>
<name>A0A2K8U4B1_9GAMM</name>
<comment type="subcellular location">
    <subcellularLocation>
        <location evidence="11">Cell inner membrane</location>
        <topology evidence="11">Single-pass membrane protein</topology>
    </subcellularLocation>
</comment>
<dbReference type="UniPathway" id="UPA00219"/>
<evidence type="ECO:0000256" key="6">
    <source>
        <dbReference type="ARBA" id="ARBA00022960"/>
    </source>
</evidence>
<reference evidence="14 15" key="1">
    <citation type="submission" date="2017-03" db="EMBL/GenBank/DDBJ databases">
        <title>Complete genome sequence of Candidatus 'Thiodictyon syntrophicum' sp. nov. strain Cad16T, a photolithoautotroph purple sulfur bacterium isolated from an alpine meromictic lake.</title>
        <authorList>
            <person name="Luedin S.M."/>
            <person name="Pothier J.F."/>
            <person name="Danza F."/>
            <person name="Storelli N."/>
            <person name="Wittwer M."/>
            <person name="Tonolla M."/>
        </authorList>
    </citation>
    <scope>NUCLEOTIDE SEQUENCE [LARGE SCALE GENOMIC DNA]</scope>
    <source>
        <strain evidence="14 15">Cad16T</strain>
    </source>
</reference>
<protein>
    <recommendedName>
        <fullName evidence="11">Biosynthetic peptidoglycan transglycosylase</fullName>
        <ecNumber evidence="11">2.4.99.28</ecNumber>
    </recommendedName>
    <alternativeName>
        <fullName evidence="11">Glycan polymerase</fullName>
    </alternativeName>
    <alternativeName>
        <fullName evidence="11">Peptidoglycan glycosyltransferase MtgA</fullName>
        <shortName evidence="11">PGT</shortName>
    </alternativeName>
</protein>
<comment type="catalytic activity">
    <reaction evidence="11">
        <text>[GlcNAc-(1-&gt;4)-Mur2Ac(oyl-L-Ala-gamma-D-Glu-L-Lys-D-Ala-D-Ala)](n)-di-trans,octa-cis-undecaprenyl diphosphate + beta-D-GlcNAc-(1-&gt;4)-Mur2Ac(oyl-L-Ala-gamma-D-Glu-L-Lys-D-Ala-D-Ala)-di-trans,octa-cis-undecaprenyl diphosphate = [GlcNAc-(1-&gt;4)-Mur2Ac(oyl-L-Ala-gamma-D-Glu-L-Lys-D-Ala-D-Ala)](n+1)-di-trans,octa-cis-undecaprenyl diphosphate + di-trans,octa-cis-undecaprenyl diphosphate + H(+)</text>
        <dbReference type="Rhea" id="RHEA:23708"/>
        <dbReference type="Rhea" id="RHEA-COMP:9602"/>
        <dbReference type="Rhea" id="RHEA-COMP:9603"/>
        <dbReference type="ChEBI" id="CHEBI:15378"/>
        <dbReference type="ChEBI" id="CHEBI:58405"/>
        <dbReference type="ChEBI" id="CHEBI:60033"/>
        <dbReference type="ChEBI" id="CHEBI:78435"/>
        <dbReference type="EC" id="2.4.99.28"/>
    </reaction>
</comment>
<dbReference type="GO" id="GO:0008360">
    <property type="term" value="P:regulation of cell shape"/>
    <property type="evidence" value="ECO:0007669"/>
    <property type="project" value="UniProtKB-KW"/>
</dbReference>
<evidence type="ECO:0000256" key="1">
    <source>
        <dbReference type="ARBA" id="ARBA00022475"/>
    </source>
</evidence>
<dbReference type="InterPro" id="IPR011812">
    <property type="entry name" value="Pep_trsgly"/>
</dbReference>
<dbReference type="GO" id="GO:0005886">
    <property type="term" value="C:plasma membrane"/>
    <property type="evidence" value="ECO:0007669"/>
    <property type="project" value="UniProtKB-SubCell"/>
</dbReference>
<evidence type="ECO:0000259" key="13">
    <source>
        <dbReference type="Pfam" id="PF00912"/>
    </source>
</evidence>
<dbReference type="GO" id="GO:0008955">
    <property type="term" value="F:peptidoglycan glycosyltransferase activity"/>
    <property type="evidence" value="ECO:0007669"/>
    <property type="project" value="UniProtKB-UniRule"/>
</dbReference>
<dbReference type="SUPFAM" id="SSF53955">
    <property type="entry name" value="Lysozyme-like"/>
    <property type="match status" value="1"/>
</dbReference>
<dbReference type="HAMAP" id="MF_00766">
    <property type="entry name" value="PGT_MtgA"/>
    <property type="match status" value="1"/>
</dbReference>
<dbReference type="PANTHER" id="PTHR30400:SF0">
    <property type="entry name" value="BIOSYNTHETIC PEPTIDOGLYCAN TRANSGLYCOSYLASE"/>
    <property type="match status" value="1"/>
</dbReference>